<dbReference type="Proteomes" id="UP001165085">
    <property type="component" value="Unassembled WGS sequence"/>
</dbReference>
<protein>
    <submittedName>
        <fullName evidence="2">Uncharacterized protein</fullName>
    </submittedName>
</protein>
<feature type="region of interest" description="Disordered" evidence="1">
    <location>
        <begin position="245"/>
        <end position="303"/>
    </location>
</feature>
<comment type="caution">
    <text evidence="2">The sequence shown here is derived from an EMBL/GenBank/DDBJ whole genome shotgun (WGS) entry which is preliminary data.</text>
</comment>
<dbReference type="EMBL" id="BRXY01000086">
    <property type="protein sequence ID" value="GMH63636.1"/>
    <property type="molecule type" value="Genomic_DNA"/>
</dbReference>
<evidence type="ECO:0000313" key="2">
    <source>
        <dbReference type="EMBL" id="GMH63636.1"/>
    </source>
</evidence>
<evidence type="ECO:0000313" key="3">
    <source>
        <dbReference type="Proteomes" id="UP001165085"/>
    </source>
</evidence>
<name>A0A9W7A0Y6_9STRA</name>
<evidence type="ECO:0000256" key="1">
    <source>
        <dbReference type="SAM" id="MobiDB-lite"/>
    </source>
</evidence>
<organism evidence="2 3">
    <name type="scientific">Triparma strigata</name>
    <dbReference type="NCBI Taxonomy" id="1606541"/>
    <lineage>
        <taxon>Eukaryota</taxon>
        <taxon>Sar</taxon>
        <taxon>Stramenopiles</taxon>
        <taxon>Ochrophyta</taxon>
        <taxon>Bolidophyceae</taxon>
        <taxon>Parmales</taxon>
        <taxon>Triparmaceae</taxon>
        <taxon>Triparma</taxon>
    </lineage>
</organism>
<proteinExistence type="predicted"/>
<sequence>MLCFIPQDQADSVTNVFGMFRLMANTFESPESVGFICFVFVGWFVDFEKERIERSLALLKERRPGPRGRQHKITKFFKVLPPSEYSEKLREVECLWVNLEIIEEERSEFMMWLETSGMLKRDLEMLTGEIDRLVPLVREKKSDVKELLSRPGPLKCLKKHELKEFLLPSSYYYWGDCSYCLLPLTEGSKVMDCRKCNFDICRSCLVYVGKPDELPCDDTNEADTTNADTTVVQNNDGIELVAATRKKSTEEEASNPLQKPPGEFRLKREPSKGGGFRLKREDSVKARLPGTGERSGVEKDTHL</sequence>
<gene>
    <name evidence="2" type="ORF">TrST_g283</name>
</gene>
<feature type="compositionally biased region" description="Basic and acidic residues" evidence="1">
    <location>
        <begin position="262"/>
        <end position="271"/>
    </location>
</feature>
<reference evidence="3" key="1">
    <citation type="journal article" date="2023" name="Commun. Biol.">
        <title>Genome analysis of Parmales, the sister group of diatoms, reveals the evolutionary specialization of diatoms from phago-mixotrophs to photoautotrophs.</title>
        <authorList>
            <person name="Ban H."/>
            <person name="Sato S."/>
            <person name="Yoshikawa S."/>
            <person name="Yamada K."/>
            <person name="Nakamura Y."/>
            <person name="Ichinomiya M."/>
            <person name="Sato N."/>
            <person name="Blanc-Mathieu R."/>
            <person name="Endo H."/>
            <person name="Kuwata A."/>
            <person name="Ogata H."/>
        </authorList>
    </citation>
    <scope>NUCLEOTIDE SEQUENCE [LARGE SCALE GENOMIC DNA]</scope>
    <source>
        <strain evidence="3">NIES 3701</strain>
    </source>
</reference>
<dbReference type="AlphaFoldDB" id="A0A9W7A0Y6"/>
<keyword evidence="3" id="KW-1185">Reference proteome</keyword>
<accession>A0A9W7A0Y6</accession>